<dbReference type="EMBL" id="CAMAPB010000075">
    <property type="protein sequence ID" value="CAH9065508.1"/>
    <property type="molecule type" value="Genomic_DNA"/>
</dbReference>
<keyword evidence="1" id="KW-1133">Transmembrane helix</keyword>
<evidence type="ECO:0000256" key="1">
    <source>
        <dbReference type="SAM" id="Phobius"/>
    </source>
</evidence>
<comment type="caution">
    <text evidence="2">The sequence shown here is derived from an EMBL/GenBank/DDBJ whole genome shotgun (WGS) entry which is preliminary data.</text>
</comment>
<keyword evidence="3" id="KW-1185">Reference proteome</keyword>
<dbReference type="AlphaFoldDB" id="A0A9W4R4C5"/>
<reference evidence="2" key="1">
    <citation type="submission" date="2022-07" db="EMBL/GenBank/DDBJ databases">
        <authorList>
            <person name="Criscuolo A."/>
        </authorList>
    </citation>
    <scope>NUCLEOTIDE SEQUENCE</scope>
    <source>
        <strain evidence="2">CIP103197</strain>
    </source>
</reference>
<dbReference type="Proteomes" id="UP001152447">
    <property type="component" value="Unassembled WGS sequence"/>
</dbReference>
<gene>
    <name evidence="2" type="ORF">PSEHALCIP103_03393</name>
</gene>
<evidence type="ECO:0000313" key="3">
    <source>
        <dbReference type="Proteomes" id="UP001152447"/>
    </source>
</evidence>
<evidence type="ECO:0000313" key="2">
    <source>
        <dbReference type="EMBL" id="CAH9065508.1"/>
    </source>
</evidence>
<feature type="transmembrane region" description="Helical" evidence="1">
    <location>
        <begin position="7"/>
        <end position="25"/>
    </location>
</feature>
<keyword evidence="1" id="KW-0812">Transmembrane</keyword>
<feature type="transmembrane region" description="Helical" evidence="1">
    <location>
        <begin position="37"/>
        <end position="55"/>
    </location>
</feature>
<accession>A0A9W4R4C5</accession>
<proteinExistence type="predicted"/>
<protein>
    <submittedName>
        <fullName evidence="2">Uncharacterized protein</fullName>
    </submittedName>
</protein>
<name>A0A9W4R4C5_PSEHA</name>
<keyword evidence="1" id="KW-0472">Membrane</keyword>
<sequence>MNKKTSNLVVIFLSAFITSFVSRYLTDSIINLKDLPFYMEFLLFLAIYLVIYFPLNCVFEKFVVKSTSDS</sequence>
<organism evidence="2 3">
    <name type="scientific">Pseudoalteromonas haloplanktis</name>
    <name type="common">Alteromonas haloplanktis</name>
    <dbReference type="NCBI Taxonomy" id="228"/>
    <lineage>
        <taxon>Bacteria</taxon>
        <taxon>Pseudomonadati</taxon>
        <taxon>Pseudomonadota</taxon>
        <taxon>Gammaproteobacteria</taxon>
        <taxon>Alteromonadales</taxon>
        <taxon>Pseudoalteromonadaceae</taxon>
        <taxon>Pseudoalteromonas</taxon>
    </lineage>
</organism>